<dbReference type="NCBIfam" id="TIGR04056">
    <property type="entry name" value="OMP_RagA_SusC"/>
    <property type="match status" value="1"/>
</dbReference>
<comment type="similarity">
    <text evidence="7">Belongs to the TonB-dependent receptor family.</text>
</comment>
<dbReference type="InterPro" id="IPR023996">
    <property type="entry name" value="TonB-dep_OMP_SusC/RagA"/>
</dbReference>
<sequence>MKKIIPARYRNRDCILFRNRWNCFLSVVLGILLSGSVYSQSLTVRGKVTRENGESLPGVTILIKGTLKGVVSDAAGAYQIAASKGDVLQFSYIGYNSVQKTVENDQLDVQLTESNINLEEAVVIGYGSLKSTQITSSIAKIKAQDLDQRPVSRIDHALNGKLAGVQVQETSGSPGRGMAVKVRGVGSINNSGSPLYVVDGFPINSGLDNINPNEIESIEVLKDAASAAIYGSRGSNGVVLITTKSGKKGKPVLEFDTYYGLQERFSRVDVLNRDEYIDFAIEERNNTWMLQGGKASDPNSVRSNANYWIDPVWLTDPKSLPDHDWQKLISRVAPVQNYQLSASGSSENTKYYISGNYFNQQGIILGSDYNRLAFRANVETKLSSRVNMGLNLSATSVRKNDSDGDGNQGPVSRSVRVAPIVGLEQQTQRGGFYPFHAAFYLNPIALATQLTNETKSRNLRANLYTTIDLAQNLRFRTSFGADFLSDLNQFFKPDNINRGVGHVGSVGTGTRENYLNENTLTYDIQKEKWSLNALAGFTYQEDKFTATSLSKTGFPDDEITTLNMGTILSAGESSATAWSLMSFLGRVSTSFRDKYLLTASIRRDGSSRFGADNRWGWFPAASVGWRISQEPFMRSVSFIDDLKLRVSYGVAGNNNIGDYAAIGTLSNTNYVLGGSQAVVSGFSPSSFSNRMLGWERSFTFDAGFDLAVFNNRVVVGFDVYQTDTKDLLLNVQIPPITGFSSARMNIGSVRNSGVELELTTRNLTGPFKWTTSFNITHNTNKVTALGPGNAPIYTTRDGFTTITQVGQPIGSYFAFVQEGVFVDQKDFDAHPKYKTQNVGDIKYKDVNGDGKITEDDRTILGNNNPKFFWGMQNSFSYGPFDMMVSMDGQWGNKLLNAAIGQHGQSRGNVDGYWRDRWRSPEQPGNGWVPRAAVTANLTTPSSFWLRSAAYWRVRTISLGYRLPESLLAKTKSISGIRIYGSVDNVFMHDHYNKNPQTGTYSNTNTLAGVDFDATYPLARTYTLGLNVKF</sequence>
<dbReference type="InterPro" id="IPR023997">
    <property type="entry name" value="TonB-dep_OMP_SusC/RagA_CS"/>
</dbReference>
<evidence type="ECO:0000256" key="3">
    <source>
        <dbReference type="ARBA" id="ARBA00022452"/>
    </source>
</evidence>
<dbReference type="InterPro" id="IPR039426">
    <property type="entry name" value="TonB-dep_rcpt-like"/>
</dbReference>
<dbReference type="Gene3D" id="2.60.40.1120">
    <property type="entry name" value="Carboxypeptidase-like, regulatory domain"/>
    <property type="match status" value="1"/>
</dbReference>
<feature type="domain" description="TonB-dependent receptor plug" evidence="8">
    <location>
        <begin position="133"/>
        <end position="238"/>
    </location>
</feature>
<dbReference type="Pfam" id="PF13715">
    <property type="entry name" value="CarbopepD_reg_2"/>
    <property type="match status" value="1"/>
</dbReference>
<name>A0ABW0IHX2_9BACT</name>
<keyword evidence="5 7" id="KW-0472">Membrane</keyword>
<evidence type="ECO:0000313" key="10">
    <source>
        <dbReference type="Proteomes" id="UP001596106"/>
    </source>
</evidence>
<gene>
    <name evidence="9" type="ORF">ACFPMF_27715</name>
</gene>
<evidence type="ECO:0000256" key="5">
    <source>
        <dbReference type="ARBA" id="ARBA00023136"/>
    </source>
</evidence>
<comment type="subcellular location">
    <subcellularLocation>
        <location evidence="1 7">Cell outer membrane</location>
        <topology evidence="1 7">Multi-pass membrane protein</topology>
    </subcellularLocation>
</comment>
<comment type="caution">
    <text evidence="9">The sequence shown here is derived from an EMBL/GenBank/DDBJ whole genome shotgun (WGS) entry which is preliminary data.</text>
</comment>
<accession>A0ABW0IHX2</accession>
<dbReference type="Proteomes" id="UP001596106">
    <property type="component" value="Unassembled WGS sequence"/>
</dbReference>
<dbReference type="InterPro" id="IPR008969">
    <property type="entry name" value="CarboxyPept-like_regulatory"/>
</dbReference>
<dbReference type="PROSITE" id="PS52016">
    <property type="entry name" value="TONB_DEPENDENT_REC_3"/>
    <property type="match status" value="1"/>
</dbReference>
<evidence type="ECO:0000256" key="7">
    <source>
        <dbReference type="PROSITE-ProRule" id="PRU01360"/>
    </source>
</evidence>
<organism evidence="9 10">
    <name type="scientific">Larkinella bovis</name>
    <dbReference type="NCBI Taxonomy" id="683041"/>
    <lineage>
        <taxon>Bacteria</taxon>
        <taxon>Pseudomonadati</taxon>
        <taxon>Bacteroidota</taxon>
        <taxon>Cytophagia</taxon>
        <taxon>Cytophagales</taxon>
        <taxon>Spirosomataceae</taxon>
        <taxon>Larkinella</taxon>
    </lineage>
</organism>
<keyword evidence="2 7" id="KW-0813">Transport</keyword>
<dbReference type="InterPro" id="IPR012910">
    <property type="entry name" value="Plug_dom"/>
</dbReference>
<evidence type="ECO:0000256" key="2">
    <source>
        <dbReference type="ARBA" id="ARBA00022448"/>
    </source>
</evidence>
<dbReference type="InterPro" id="IPR037066">
    <property type="entry name" value="Plug_dom_sf"/>
</dbReference>
<keyword evidence="10" id="KW-1185">Reference proteome</keyword>
<evidence type="ECO:0000256" key="6">
    <source>
        <dbReference type="ARBA" id="ARBA00023237"/>
    </source>
</evidence>
<evidence type="ECO:0000256" key="1">
    <source>
        <dbReference type="ARBA" id="ARBA00004571"/>
    </source>
</evidence>
<reference evidence="10" key="1">
    <citation type="journal article" date="2019" name="Int. J. Syst. Evol. Microbiol.">
        <title>The Global Catalogue of Microorganisms (GCM) 10K type strain sequencing project: providing services to taxonomists for standard genome sequencing and annotation.</title>
        <authorList>
            <consortium name="The Broad Institute Genomics Platform"/>
            <consortium name="The Broad Institute Genome Sequencing Center for Infectious Disease"/>
            <person name="Wu L."/>
            <person name="Ma J."/>
        </authorList>
    </citation>
    <scope>NUCLEOTIDE SEQUENCE [LARGE SCALE GENOMIC DNA]</scope>
    <source>
        <strain evidence="10">CCUG 55250</strain>
    </source>
</reference>
<dbReference type="SUPFAM" id="SSF56935">
    <property type="entry name" value="Porins"/>
    <property type="match status" value="1"/>
</dbReference>
<dbReference type="Pfam" id="PF07715">
    <property type="entry name" value="Plug"/>
    <property type="match status" value="1"/>
</dbReference>
<protein>
    <submittedName>
        <fullName evidence="9">SusC/RagA family TonB-linked outer membrane protein</fullName>
    </submittedName>
</protein>
<keyword evidence="3 7" id="KW-1134">Transmembrane beta strand</keyword>
<dbReference type="Gene3D" id="2.40.170.20">
    <property type="entry name" value="TonB-dependent receptor, beta-barrel domain"/>
    <property type="match status" value="1"/>
</dbReference>
<dbReference type="SUPFAM" id="SSF49464">
    <property type="entry name" value="Carboxypeptidase regulatory domain-like"/>
    <property type="match status" value="1"/>
</dbReference>
<keyword evidence="4 7" id="KW-0812">Transmembrane</keyword>
<evidence type="ECO:0000313" key="9">
    <source>
        <dbReference type="EMBL" id="MFC5413140.1"/>
    </source>
</evidence>
<dbReference type="NCBIfam" id="TIGR04057">
    <property type="entry name" value="SusC_RagA_signa"/>
    <property type="match status" value="1"/>
</dbReference>
<keyword evidence="6 7" id="KW-0998">Cell outer membrane</keyword>
<dbReference type="EMBL" id="JBHSMA010000022">
    <property type="protein sequence ID" value="MFC5413140.1"/>
    <property type="molecule type" value="Genomic_DNA"/>
</dbReference>
<evidence type="ECO:0000256" key="4">
    <source>
        <dbReference type="ARBA" id="ARBA00022692"/>
    </source>
</evidence>
<proteinExistence type="inferred from homology"/>
<dbReference type="Gene3D" id="2.170.130.10">
    <property type="entry name" value="TonB-dependent receptor, plug domain"/>
    <property type="match status" value="1"/>
</dbReference>
<evidence type="ECO:0000259" key="8">
    <source>
        <dbReference type="Pfam" id="PF07715"/>
    </source>
</evidence>
<dbReference type="RefSeq" id="WP_379851377.1">
    <property type="nucleotide sequence ID" value="NZ_JBHSMA010000022.1"/>
</dbReference>
<dbReference type="InterPro" id="IPR036942">
    <property type="entry name" value="Beta-barrel_TonB_sf"/>
</dbReference>